<evidence type="ECO:0000313" key="1">
    <source>
        <dbReference type="EMBL" id="TGY93454.1"/>
    </source>
</evidence>
<organism evidence="1 2">
    <name type="scientific">Petralouisia muris</name>
    <dbReference type="NCBI Taxonomy" id="3032872"/>
    <lineage>
        <taxon>Bacteria</taxon>
        <taxon>Bacillati</taxon>
        <taxon>Bacillota</taxon>
        <taxon>Clostridia</taxon>
        <taxon>Lachnospirales</taxon>
        <taxon>Lachnospiraceae</taxon>
        <taxon>Petralouisia</taxon>
    </lineage>
</organism>
<sequence length="271" mass="29369">MNIKESIVTKNPCYTCGRTITVQGLMIHSVGCPQPKASVFFNNWNKSSANVCVHAVLQADGTVLQLLPWNRRGWHCGSGSKGSGNNTHIGVETTEPDTIKYTGGSSFKDFNPAATKDFVTKTYKTAVELFAYLCKKYNLNPEKDGVIISHSEGHKRGIASNHGDVEHIWNKYGLTMAQFRKDIKKAMNGSTAAQAPDKKQETTTGTGGYLVKITAGILNVRKGPGTSYPVSTQVHAGEVYTIVGEEMNGSTKWGKLKSGAGYISLGYTKKV</sequence>
<reference evidence="1" key="1">
    <citation type="submission" date="2019-04" db="EMBL/GenBank/DDBJ databases">
        <title>Microbes associate with the intestines of laboratory mice.</title>
        <authorList>
            <person name="Navarre W."/>
            <person name="Wong E."/>
            <person name="Huang K."/>
            <person name="Tropini C."/>
            <person name="Ng K."/>
            <person name="Yu B."/>
        </authorList>
    </citation>
    <scope>NUCLEOTIDE SEQUENCE</scope>
    <source>
        <strain evidence="1">NM01_1-7b</strain>
    </source>
</reference>
<gene>
    <name evidence="1" type="ORF">E5329_18730</name>
</gene>
<dbReference type="EMBL" id="SRYA01000044">
    <property type="protein sequence ID" value="TGY93454.1"/>
    <property type="molecule type" value="Genomic_DNA"/>
</dbReference>
<keyword evidence="2" id="KW-1185">Reference proteome</keyword>
<evidence type="ECO:0000313" key="2">
    <source>
        <dbReference type="Proteomes" id="UP000304953"/>
    </source>
</evidence>
<comment type="caution">
    <text evidence="1">The sequence shown here is derived from an EMBL/GenBank/DDBJ whole genome shotgun (WGS) entry which is preliminary data.</text>
</comment>
<name>A0AC61RS72_9FIRM</name>
<proteinExistence type="predicted"/>
<protein>
    <submittedName>
        <fullName evidence="1">N-acetylmuramoyl-L-alanine amidase</fullName>
    </submittedName>
</protein>
<dbReference type="Proteomes" id="UP000304953">
    <property type="component" value="Unassembled WGS sequence"/>
</dbReference>
<accession>A0AC61RS72</accession>